<keyword evidence="6" id="KW-0670">Pyruvate</keyword>
<organism evidence="6 7">
    <name type="scientific">Actinocrinis puniceicyclus</name>
    <dbReference type="NCBI Taxonomy" id="977794"/>
    <lineage>
        <taxon>Bacteria</taxon>
        <taxon>Bacillati</taxon>
        <taxon>Actinomycetota</taxon>
        <taxon>Actinomycetes</taxon>
        <taxon>Catenulisporales</taxon>
        <taxon>Actinospicaceae</taxon>
        <taxon>Actinocrinis</taxon>
    </lineage>
</organism>
<proteinExistence type="inferred from homology"/>
<protein>
    <recommendedName>
        <fullName evidence="4">2-oxoisovalerate dehydrogenase subunit alpha</fullName>
        <ecNumber evidence="4">1.2.4.4</ecNumber>
    </recommendedName>
    <alternativeName>
        <fullName evidence="4">Branched-chain alpha-keto acid dehydrogenase E1 component alpha chain</fullName>
    </alternativeName>
</protein>
<evidence type="ECO:0000256" key="1">
    <source>
        <dbReference type="ARBA" id="ARBA00001964"/>
    </source>
</evidence>
<keyword evidence="7" id="KW-1185">Reference proteome</keyword>
<reference evidence="6" key="1">
    <citation type="submission" date="2021-04" db="EMBL/GenBank/DDBJ databases">
        <title>Genome based classification of Actinospica acidithermotolerans sp. nov., an actinobacterium isolated from an Indonesian hot spring.</title>
        <authorList>
            <person name="Kusuma A.B."/>
            <person name="Putra K.E."/>
            <person name="Nafisah S."/>
            <person name="Loh J."/>
            <person name="Nouioui I."/>
            <person name="Goodfellow M."/>
        </authorList>
    </citation>
    <scope>NUCLEOTIDE SEQUENCE</scope>
    <source>
        <strain evidence="6">DSM 45618</strain>
    </source>
</reference>
<dbReference type="EMBL" id="JAGSXH010000036">
    <property type="protein sequence ID" value="MBS2963859.1"/>
    <property type="molecule type" value="Genomic_DNA"/>
</dbReference>
<dbReference type="Proteomes" id="UP000677913">
    <property type="component" value="Unassembled WGS sequence"/>
</dbReference>
<dbReference type="GO" id="GO:0009083">
    <property type="term" value="P:branched-chain amino acid catabolic process"/>
    <property type="evidence" value="ECO:0007669"/>
    <property type="project" value="TreeGrafter"/>
</dbReference>
<dbReference type="CDD" id="cd02000">
    <property type="entry name" value="TPP_E1_PDC_ADC_BCADC"/>
    <property type="match status" value="1"/>
</dbReference>
<evidence type="ECO:0000313" key="6">
    <source>
        <dbReference type="EMBL" id="MBS2963859.1"/>
    </source>
</evidence>
<dbReference type="PANTHER" id="PTHR43380">
    <property type="entry name" value="2-OXOISOVALERATE DEHYDROGENASE SUBUNIT ALPHA, MITOCHONDRIAL"/>
    <property type="match status" value="1"/>
</dbReference>
<keyword evidence="3 4" id="KW-0786">Thiamine pyrophosphate</keyword>
<dbReference type="RefSeq" id="WP_211467937.1">
    <property type="nucleotide sequence ID" value="NZ_JAGSXH010000036.1"/>
</dbReference>
<comment type="caution">
    <text evidence="6">The sequence shown here is derived from an EMBL/GenBank/DDBJ whole genome shotgun (WGS) entry which is preliminary data.</text>
</comment>
<evidence type="ECO:0000313" key="7">
    <source>
        <dbReference type="Proteomes" id="UP000677913"/>
    </source>
</evidence>
<dbReference type="Pfam" id="PF00676">
    <property type="entry name" value="E1_dh"/>
    <property type="match status" value="1"/>
</dbReference>
<comment type="cofactor">
    <cofactor evidence="1 4">
        <name>thiamine diphosphate</name>
        <dbReference type="ChEBI" id="CHEBI:58937"/>
    </cofactor>
</comment>
<dbReference type="AlphaFoldDB" id="A0A8J7WR12"/>
<gene>
    <name evidence="6" type="ORF">KGA66_12445</name>
</gene>
<comment type="similarity">
    <text evidence="4">Belongs to the BCKDHA family.</text>
</comment>
<dbReference type="InterPro" id="IPR001017">
    <property type="entry name" value="DH_E1"/>
</dbReference>
<name>A0A8J7WR12_9ACTN</name>
<comment type="catalytic activity">
    <reaction evidence="4">
        <text>N(6)-[(R)-lipoyl]-L-lysyl-[protein] + 3-methyl-2-oxobutanoate + H(+) = N(6)-[(R)-S(8)-2-methylpropanoyldihydrolipoyl]-L-lysyl-[protein] + CO2</text>
        <dbReference type="Rhea" id="RHEA:13457"/>
        <dbReference type="Rhea" id="RHEA-COMP:10474"/>
        <dbReference type="Rhea" id="RHEA-COMP:10497"/>
        <dbReference type="ChEBI" id="CHEBI:11851"/>
        <dbReference type="ChEBI" id="CHEBI:15378"/>
        <dbReference type="ChEBI" id="CHEBI:16526"/>
        <dbReference type="ChEBI" id="CHEBI:83099"/>
        <dbReference type="ChEBI" id="CHEBI:83142"/>
        <dbReference type="EC" id="1.2.4.4"/>
    </reaction>
</comment>
<dbReference type="Gene3D" id="3.40.50.970">
    <property type="match status" value="1"/>
</dbReference>
<dbReference type="PANTHER" id="PTHR43380:SF1">
    <property type="entry name" value="2-OXOISOVALERATE DEHYDROGENASE SUBUNIT ALPHA, MITOCHONDRIAL"/>
    <property type="match status" value="1"/>
</dbReference>
<dbReference type="GO" id="GO:0003863">
    <property type="term" value="F:branched-chain 2-oxo acid dehydrogenase activity"/>
    <property type="evidence" value="ECO:0007669"/>
    <property type="project" value="UniProtKB-EC"/>
</dbReference>
<dbReference type="EC" id="1.2.4.4" evidence="4"/>
<dbReference type="InterPro" id="IPR050771">
    <property type="entry name" value="Alpha-ketoacid_DH_E1_comp"/>
</dbReference>
<comment type="function">
    <text evidence="4">The branched-chain alpha-keto dehydrogenase complex catalyzes the overall conversion of alpha-keto acids to acyl-CoA and CO(2). It contains multiple copies of three enzymatic components: branched-chain alpha-keto acid decarboxylase (E1), lipoamide acyltransferase (E2) and lipoamide dehydrogenase (E3).</text>
</comment>
<accession>A0A8J7WR12</accession>
<evidence type="ECO:0000256" key="2">
    <source>
        <dbReference type="ARBA" id="ARBA00023002"/>
    </source>
</evidence>
<evidence type="ECO:0000256" key="4">
    <source>
        <dbReference type="RuleBase" id="RU365014"/>
    </source>
</evidence>
<sequence>MTLLDLPLAATRGNPAAAASYWDTDPLRYLDEHGAPVEGGLRPAPEMLAADRLLAVYRSLRLARAFDTEATALVMQGHLAVYPSSRGQEACQAAAALCLQPQDWLFPTYRDTAALAVRGIDPVEALTLLRGSWHCGYDPKRWRTAPQCTPLATQAPHAVGLALAAKMAGDPVVALCLLGDGATSEGDFHEACNSAGVYQAPVVFLVQNNQYAISVPLRKQTRALSLAGKGAGYGMPGVRVDGNDVIALMHVLDEALERARAGGGPTLIEAVTYRIRPHTNADDAARYRDQGEVELWLSRDPVDRLARYLTATGRLDAGLDAAIGEEGAKYAAAMRERLAEEPHVDPGDMFEHVFAGPTPQLRAQRAMVEAEIAAQSADSSAPTHGEA</sequence>
<dbReference type="SUPFAM" id="SSF52518">
    <property type="entry name" value="Thiamin diphosphate-binding fold (THDP-binding)"/>
    <property type="match status" value="1"/>
</dbReference>
<dbReference type="GO" id="GO:0000287">
    <property type="term" value="F:magnesium ion binding"/>
    <property type="evidence" value="ECO:0007669"/>
    <property type="project" value="UniProtKB-ARBA"/>
</dbReference>
<evidence type="ECO:0000256" key="3">
    <source>
        <dbReference type="ARBA" id="ARBA00023052"/>
    </source>
</evidence>
<evidence type="ECO:0000259" key="5">
    <source>
        <dbReference type="Pfam" id="PF00676"/>
    </source>
</evidence>
<dbReference type="InterPro" id="IPR029061">
    <property type="entry name" value="THDP-binding"/>
</dbReference>
<feature type="domain" description="Dehydrogenase E1 component" evidence="5">
    <location>
        <begin position="58"/>
        <end position="329"/>
    </location>
</feature>
<keyword evidence="2 4" id="KW-0560">Oxidoreductase</keyword>